<dbReference type="Pfam" id="PF13366">
    <property type="entry name" value="PDDEXK_3"/>
    <property type="match status" value="1"/>
</dbReference>
<evidence type="ECO:0000313" key="2">
    <source>
        <dbReference type="Proteomes" id="UP000245678"/>
    </source>
</evidence>
<dbReference type="RefSeq" id="WP_109608138.1">
    <property type="nucleotide sequence ID" value="NZ_QGHA01000004.1"/>
</dbReference>
<comment type="caution">
    <text evidence="1">The sequence shown here is derived from an EMBL/GenBank/DDBJ whole genome shotgun (WGS) entry which is preliminary data.</text>
</comment>
<accession>A0A316HC32</accession>
<proteinExistence type="predicted"/>
<reference evidence="1 2" key="1">
    <citation type="submission" date="2018-05" db="EMBL/GenBank/DDBJ databases">
        <title>Genomic Encyclopedia of Archaeal and Bacterial Type Strains, Phase II (KMG-II): from individual species to whole genera.</title>
        <authorList>
            <person name="Goeker M."/>
        </authorList>
    </citation>
    <scope>NUCLEOTIDE SEQUENCE [LARGE SCALE GENOMIC DNA]</scope>
    <source>
        <strain evidence="1 2">DSM 19975</strain>
    </source>
</reference>
<evidence type="ECO:0000313" key="1">
    <source>
        <dbReference type="EMBL" id="PWK77581.1"/>
    </source>
</evidence>
<dbReference type="NCBIfam" id="TIGR04256">
    <property type="entry name" value="GxxExxY"/>
    <property type="match status" value="1"/>
</dbReference>
<dbReference type="Proteomes" id="UP000245678">
    <property type="component" value="Unassembled WGS sequence"/>
</dbReference>
<protein>
    <submittedName>
        <fullName evidence="1">GxxExxY protein</fullName>
    </submittedName>
</protein>
<keyword evidence="2" id="KW-1185">Reference proteome</keyword>
<dbReference type="AlphaFoldDB" id="A0A316HC32"/>
<dbReference type="InterPro" id="IPR026350">
    <property type="entry name" value="GxxExxY"/>
</dbReference>
<dbReference type="EMBL" id="QGHA01000004">
    <property type="protein sequence ID" value="PWK77581.1"/>
    <property type="molecule type" value="Genomic_DNA"/>
</dbReference>
<gene>
    <name evidence="1" type="ORF">LX99_02458</name>
</gene>
<name>A0A316HC32_9SPHI</name>
<sequence>MENLKKTPTEFKDCSSKIIGCAMRVHSVLGNGFQEAIYQRALELEMAHEGLGFVREKEMPIFYRNEQIGTRRVDFFVEGEIMVELKAIIFLEDVHLAQGINYLEAYNIKTGLLINFGSKSLQFKRLLNKKYNPDNV</sequence>
<organism evidence="1 2">
    <name type="scientific">Mucilaginibacter oryzae</name>
    <dbReference type="NCBI Taxonomy" id="468058"/>
    <lineage>
        <taxon>Bacteria</taxon>
        <taxon>Pseudomonadati</taxon>
        <taxon>Bacteroidota</taxon>
        <taxon>Sphingobacteriia</taxon>
        <taxon>Sphingobacteriales</taxon>
        <taxon>Sphingobacteriaceae</taxon>
        <taxon>Mucilaginibacter</taxon>
    </lineage>
</organism>